<sequence>MASVSKQTAAAPACLRTPPKADLACRSTSAISLQIPWYSRLVGYGPRSDVMKASLDLNMASQEDDTNSCSDPLHANAAVEKLAEKVDGLLTGGLHGEFYESRTSSKNRHQQLSEMFELRQLFQEVKAGQEKILRTAAIREEQAAAAAAATTKSGGLSTNNIAAIEAVVQRLTADKFRDMSLLSQRLKDSEKENAALKKQIEDLEFRFKTRNISGLKGSFPSMNQHNQMMNKVSKLEHDMALCEAHRTTPNPLEARCSDMQNSLNYAFTCLEDLIKLDVKAEMKGLADKIAELDYRDEAVVASEKIDNDTAQVRTSVLGSIDYEDSFANEWDGLQCAGFFSSKGSDIEDSDSREGSEDEYVDYEDCSITKLSNMSSGTTSGDKETTTPKAMEEVEDIARAKLHSAVADALTEFTSRLGGGGFGDLRIEGSKANGHEELFKLREQLLKIQEDQARQLAINTRLVELKENPPLPTSQGSSKMSVNSTKAMESVVERVTEKKFRDLAIKLDSAVSRQDKAETENKKLKDELDDLKMKQKKGTRNTESDYSVSLGQHRDLSKKVEKLQKQENSTNDLRQQQKQLQSQLSLLQARFENGKHASSALDLLDVRDQFQDLRRDIRHLAEELQDLQQKLQNLQETVARQRRIFC</sequence>
<keyword evidence="1" id="KW-0175">Coiled coil</keyword>
<dbReference type="KEGG" id="pfj:MYCFIDRAFT_200892"/>
<dbReference type="RefSeq" id="XP_007932528.1">
    <property type="nucleotide sequence ID" value="XM_007934337.1"/>
</dbReference>
<dbReference type="AlphaFoldDB" id="M3AI49"/>
<feature type="region of interest" description="Disordered" evidence="2">
    <location>
        <begin position="527"/>
        <end position="555"/>
    </location>
</feature>
<organism evidence="3 4">
    <name type="scientific">Pseudocercospora fijiensis (strain CIRAD86)</name>
    <name type="common">Black leaf streak disease fungus</name>
    <name type="synonym">Mycosphaerella fijiensis</name>
    <dbReference type="NCBI Taxonomy" id="383855"/>
    <lineage>
        <taxon>Eukaryota</taxon>
        <taxon>Fungi</taxon>
        <taxon>Dikarya</taxon>
        <taxon>Ascomycota</taxon>
        <taxon>Pezizomycotina</taxon>
        <taxon>Dothideomycetes</taxon>
        <taxon>Dothideomycetidae</taxon>
        <taxon>Mycosphaerellales</taxon>
        <taxon>Mycosphaerellaceae</taxon>
        <taxon>Pseudocercospora</taxon>
    </lineage>
</organism>
<gene>
    <name evidence="3" type="ORF">MYCFIDRAFT_200892</name>
</gene>
<name>M3AI49_PSEFD</name>
<dbReference type="VEuPathDB" id="FungiDB:MYCFIDRAFT_200892"/>
<evidence type="ECO:0000256" key="2">
    <source>
        <dbReference type="SAM" id="MobiDB-lite"/>
    </source>
</evidence>
<feature type="coiled-coil region" evidence="1">
    <location>
        <begin position="179"/>
        <end position="206"/>
    </location>
</feature>
<dbReference type="EMBL" id="KB446573">
    <property type="protein sequence ID" value="EME76883.1"/>
    <property type="molecule type" value="Genomic_DNA"/>
</dbReference>
<dbReference type="Proteomes" id="UP000016932">
    <property type="component" value="Unassembled WGS sequence"/>
</dbReference>
<reference evidence="3 4" key="1">
    <citation type="journal article" date="2012" name="PLoS Pathog.">
        <title>Diverse lifestyles and strategies of plant pathogenesis encoded in the genomes of eighteen Dothideomycetes fungi.</title>
        <authorList>
            <person name="Ohm R.A."/>
            <person name="Feau N."/>
            <person name="Henrissat B."/>
            <person name="Schoch C.L."/>
            <person name="Horwitz B.A."/>
            <person name="Barry K.W."/>
            <person name="Condon B.J."/>
            <person name="Copeland A.C."/>
            <person name="Dhillon B."/>
            <person name="Glaser F."/>
            <person name="Hesse C.N."/>
            <person name="Kosti I."/>
            <person name="LaButti K."/>
            <person name="Lindquist E.A."/>
            <person name="Lucas S."/>
            <person name="Salamov A.A."/>
            <person name="Bradshaw R.E."/>
            <person name="Ciuffetti L."/>
            <person name="Hamelin R.C."/>
            <person name="Kema G.H.J."/>
            <person name="Lawrence C."/>
            <person name="Scott J.A."/>
            <person name="Spatafora J.W."/>
            <person name="Turgeon B.G."/>
            <person name="de Wit P.J.G.M."/>
            <person name="Zhong S."/>
            <person name="Goodwin S.B."/>
            <person name="Grigoriev I.V."/>
        </authorList>
    </citation>
    <scope>NUCLEOTIDE SEQUENCE [LARGE SCALE GENOMIC DNA]</scope>
    <source>
        <strain evidence="3 4">CIRAD86</strain>
    </source>
</reference>
<evidence type="ECO:0000313" key="3">
    <source>
        <dbReference type="EMBL" id="EME76883.1"/>
    </source>
</evidence>
<dbReference type="OrthoDB" id="3649471at2759"/>
<dbReference type="GeneID" id="19335906"/>
<proteinExistence type="predicted"/>
<evidence type="ECO:0000313" key="4">
    <source>
        <dbReference type="Proteomes" id="UP000016932"/>
    </source>
</evidence>
<keyword evidence="4" id="KW-1185">Reference proteome</keyword>
<evidence type="ECO:0000256" key="1">
    <source>
        <dbReference type="SAM" id="Coils"/>
    </source>
</evidence>
<accession>M3AI49</accession>
<dbReference type="HOGENOM" id="CLU_424595_0_0_1"/>
<protein>
    <submittedName>
        <fullName evidence="3">Uncharacterized protein</fullName>
    </submittedName>
</protein>